<feature type="domain" description="ABC transporter" evidence="4">
    <location>
        <begin position="7"/>
        <end position="250"/>
    </location>
</feature>
<reference evidence="5 6" key="1">
    <citation type="journal article" date="2005" name="Genome Res.">
        <title>Living with two extremes: conclusions from the genome sequence of Natronomonas pharaonis.</title>
        <authorList>
            <person name="Falb M."/>
            <person name="Pfeiffer F."/>
            <person name="Palm P."/>
            <person name="Rodewald K."/>
            <person name="Hickmann V."/>
            <person name="Tittor J."/>
            <person name="Oesterhelt D."/>
        </authorList>
    </citation>
    <scope>NUCLEOTIDE SEQUENCE [LARGE SCALE GENOMIC DNA]</scope>
    <source>
        <strain evidence="6">ATCC 35678 / DSM 2160 / CIP 103997 / JCM 8858 / NBRC 14720 / NCIMB 2260 / Gabara</strain>
    </source>
</reference>
<evidence type="ECO:0000256" key="3">
    <source>
        <dbReference type="ARBA" id="ARBA00022840"/>
    </source>
</evidence>
<dbReference type="SUPFAM" id="SSF52540">
    <property type="entry name" value="P-loop containing nucleoside triphosphate hydrolases"/>
    <property type="match status" value="1"/>
</dbReference>
<dbReference type="GO" id="GO:1903805">
    <property type="term" value="P:L-valine import across plasma membrane"/>
    <property type="evidence" value="ECO:0007669"/>
    <property type="project" value="TreeGrafter"/>
</dbReference>
<dbReference type="GO" id="GO:0005886">
    <property type="term" value="C:plasma membrane"/>
    <property type="evidence" value="ECO:0007669"/>
    <property type="project" value="TreeGrafter"/>
</dbReference>
<dbReference type="GO" id="GO:0005304">
    <property type="term" value="F:L-valine transmembrane transporter activity"/>
    <property type="evidence" value="ECO:0007669"/>
    <property type="project" value="TreeGrafter"/>
</dbReference>
<dbReference type="EMBL" id="CR936257">
    <property type="protein sequence ID" value="CAI49806.1"/>
    <property type="molecule type" value="Genomic_DNA"/>
</dbReference>
<dbReference type="GO" id="GO:0015192">
    <property type="term" value="F:L-phenylalanine transmembrane transporter activity"/>
    <property type="evidence" value="ECO:0007669"/>
    <property type="project" value="TreeGrafter"/>
</dbReference>
<evidence type="ECO:0000313" key="6">
    <source>
        <dbReference type="Proteomes" id="UP000002698"/>
    </source>
</evidence>
<dbReference type="eggNOG" id="arCOG00926">
    <property type="taxonomic scope" value="Archaea"/>
</dbReference>
<dbReference type="InterPro" id="IPR003439">
    <property type="entry name" value="ABC_transporter-like_ATP-bd"/>
</dbReference>
<dbReference type="STRING" id="348780.NP_3430A"/>
<dbReference type="GO" id="GO:0015188">
    <property type="term" value="F:L-isoleucine transmembrane transporter activity"/>
    <property type="evidence" value="ECO:0007669"/>
    <property type="project" value="TreeGrafter"/>
</dbReference>
<dbReference type="Gene3D" id="3.40.50.300">
    <property type="entry name" value="P-loop containing nucleotide triphosphate hydrolases"/>
    <property type="match status" value="1"/>
</dbReference>
<dbReference type="CDD" id="cd03219">
    <property type="entry name" value="ABC_Mj1267_LivG_branched"/>
    <property type="match status" value="1"/>
</dbReference>
<accession>A0A1U7EXA6</accession>
<sequence>MSSTPILETVDVRKEFGNLVAVDGISLEFYTDETVGIIGPNGAGKTTFINLISGVLPLTDGQILFAGDDISDLKRYKRVRRGLVRSFQIPQIYDELTLRENIQSSILSRKQENNRLFTPTDREEESLQEANELIETFNLEAHADEHTEHLPHGVRKVLDVAMSFALEPQIMFLDEPTSGVGSKEKNDVMETITQAADEQNIGLVFIEHDMELIREYSSRTVALHEGRVLLDDEPDAVFNSEEVNEFILEGGV</sequence>
<dbReference type="GO" id="GO:0005524">
    <property type="term" value="F:ATP binding"/>
    <property type="evidence" value="ECO:0007669"/>
    <property type="project" value="UniProtKB-KW"/>
</dbReference>
<organism evidence="5 6">
    <name type="scientific">Natronomonas pharaonis (strain ATCC 35678 / DSM 2160 / CIP 103997 / JCM 8858 / NBRC 14720 / NCIMB 2260 / Gabara)</name>
    <name type="common">Halobacterium pharaonis</name>
    <dbReference type="NCBI Taxonomy" id="348780"/>
    <lineage>
        <taxon>Archaea</taxon>
        <taxon>Methanobacteriati</taxon>
        <taxon>Methanobacteriota</taxon>
        <taxon>Stenosarchaea group</taxon>
        <taxon>Halobacteria</taxon>
        <taxon>Halobacteriales</taxon>
        <taxon>Natronomonadaceae</taxon>
        <taxon>Natronomonas</taxon>
    </lineage>
</organism>
<evidence type="ECO:0000256" key="1">
    <source>
        <dbReference type="ARBA" id="ARBA00022448"/>
    </source>
</evidence>
<dbReference type="AlphaFoldDB" id="A0A1U7EXA6"/>
<keyword evidence="3 5" id="KW-0067">ATP-binding</keyword>
<dbReference type="GeneID" id="3702388"/>
<keyword evidence="2" id="KW-0547">Nucleotide-binding</keyword>
<gene>
    <name evidence="5" type="primary">livG4</name>
    <name evidence="5" type="synonym">abc08a2</name>
    <name evidence="5" type="ordered locus">NP_3430A</name>
</gene>
<protein>
    <submittedName>
        <fullName evidence="5">ABC-type transport system ATP-binding protein (Probable substrate branched-chain amino acids)</fullName>
    </submittedName>
</protein>
<name>A0A1U7EXA6_NATPD</name>
<dbReference type="GO" id="GO:0016887">
    <property type="term" value="F:ATP hydrolysis activity"/>
    <property type="evidence" value="ECO:0007669"/>
    <property type="project" value="InterPro"/>
</dbReference>
<dbReference type="EnsemblBacteria" id="CAI49806">
    <property type="protein sequence ID" value="CAI49806"/>
    <property type="gene ID" value="NP_3430A"/>
</dbReference>
<dbReference type="KEGG" id="nph:NP_3430A"/>
<evidence type="ECO:0000313" key="5">
    <source>
        <dbReference type="EMBL" id="CAI49806.1"/>
    </source>
</evidence>
<evidence type="ECO:0000259" key="4">
    <source>
        <dbReference type="PROSITE" id="PS50893"/>
    </source>
</evidence>
<dbReference type="HOGENOM" id="CLU_000604_1_2_2"/>
<dbReference type="OrthoDB" id="44250at2157"/>
<dbReference type="SMART" id="SM00382">
    <property type="entry name" value="AAA"/>
    <property type="match status" value="1"/>
</dbReference>
<dbReference type="InterPro" id="IPR003593">
    <property type="entry name" value="AAA+_ATPase"/>
</dbReference>
<proteinExistence type="predicted"/>
<dbReference type="PANTHER" id="PTHR45772:SF7">
    <property type="entry name" value="AMINO ACID ABC TRANSPORTER ATP-BINDING PROTEIN"/>
    <property type="match status" value="1"/>
</dbReference>
<dbReference type="PANTHER" id="PTHR45772">
    <property type="entry name" value="CONSERVED COMPONENT OF ABC TRANSPORTER FOR NATURAL AMINO ACIDS-RELATED"/>
    <property type="match status" value="1"/>
</dbReference>
<evidence type="ECO:0000256" key="2">
    <source>
        <dbReference type="ARBA" id="ARBA00022741"/>
    </source>
</evidence>
<dbReference type="GO" id="GO:0015808">
    <property type="term" value="P:L-alanine transport"/>
    <property type="evidence" value="ECO:0007669"/>
    <property type="project" value="TreeGrafter"/>
</dbReference>
<dbReference type="RefSeq" id="WP_011323426.1">
    <property type="nucleotide sequence ID" value="NC_007426.1"/>
</dbReference>
<keyword evidence="6" id="KW-1185">Reference proteome</keyword>
<dbReference type="GO" id="GO:1903806">
    <property type="term" value="P:L-isoleucine import across plasma membrane"/>
    <property type="evidence" value="ECO:0007669"/>
    <property type="project" value="TreeGrafter"/>
</dbReference>
<keyword evidence="1" id="KW-0813">Transport</keyword>
<dbReference type="Proteomes" id="UP000002698">
    <property type="component" value="Chromosome"/>
</dbReference>
<dbReference type="PROSITE" id="PS50893">
    <property type="entry name" value="ABC_TRANSPORTER_2"/>
    <property type="match status" value="1"/>
</dbReference>
<dbReference type="InterPro" id="IPR027417">
    <property type="entry name" value="P-loop_NTPase"/>
</dbReference>
<dbReference type="Pfam" id="PF00005">
    <property type="entry name" value="ABC_tran"/>
    <property type="match status" value="1"/>
</dbReference>
<dbReference type="InterPro" id="IPR051120">
    <property type="entry name" value="ABC_AA/LPS_Transport"/>
</dbReference>
<dbReference type="GO" id="GO:0042941">
    <property type="term" value="P:D-alanine transmembrane transport"/>
    <property type="evidence" value="ECO:0007669"/>
    <property type="project" value="TreeGrafter"/>
</dbReference>